<evidence type="ECO:0000256" key="2">
    <source>
        <dbReference type="ARBA" id="ARBA00009320"/>
    </source>
</evidence>
<reference evidence="13 14" key="1">
    <citation type="journal article" date="2015" name="Genome Announc.">
        <title>Expanding the biotechnology potential of lactobacilli through comparative genomics of 213 strains and associated genera.</title>
        <authorList>
            <person name="Sun Z."/>
            <person name="Harris H.M."/>
            <person name="McCann A."/>
            <person name="Guo C."/>
            <person name="Argimon S."/>
            <person name="Zhang W."/>
            <person name="Yang X."/>
            <person name="Jeffery I.B."/>
            <person name="Cooney J.C."/>
            <person name="Kagawa T.F."/>
            <person name="Liu W."/>
            <person name="Song Y."/>
            <person name="Salvetti E."/>
            <person name="Wrobel A."/>
            <person name="Rasinkangas P."/>
            <person name="Parkhill J."/>
            <person name="Rea M.C."/>
            <person name="O'Sullivan O."/>
            <person name="Ritari J."/>
            <person name="Douillard F.P."/>
            <person name="Paul Ross R."/>
            <person name="Yang R."/>
            <person name="Briner A.E."/>
            <person name="Felis G.E."/>
            <person name="de Vos W.M."/>
            <person name="Barrangou R."/>
            <person name="Klaenhammer T.R."/>
            <person name="Caufield P.W."/>
            <person name="Cui Y."/>
            <person name="Zhang H."/>
            <person name="O'Toole P.W."/>
        </authorList>
    </citation>
    <scope>NUCLEOTIDE SEQUENCE [LARGE SCALE GENOMIC DNA]</scope>
    <source>
        <strain evidence="13 14">DSM 20623</strain>
    </source>
</reference>
<keyword evidence="14" id="KW-1185">Reference proteome</keyword>
<dbReference type="GO" id="GO:0047810">
    <property type="term" value="F:D-alanine-2-oxoglutarate aminotransferase activity"/>
    <property type="evidence" value="ECO:0007669"/>
    <property type="project" value="UniProtKB-EC"/>
</dbReference>
<keyword evidence="8" id="KW-0663">Pyridoxal phosphate</keyword>
<evidence type="ECO:0000256" key="7">
    <source>
        <dbReference type="ARBA" id="ARBA00022679"/>
    </source>
</evidence>
<dbReference type="RefSeq" id="WP_034570563.1">
    <property type="nucleotide sequence ID" value="NZ_JQBS01000032.1"/>
</dbReference>
<evidence type="ECO:0000256" key="11">
    <source>
        <dbReference type="ARBA" id="ARBA00033391"/>
    </source>
</evidence>
<gene>
    <name evidence="13" type="ORF">IV74_GL001523</name>
</gene>
<dbReference type="GO" id="GO:0046416">
    <property type="term" value="P:D-amino acid metabolic process"/>
    <property type="evidence" value="ECO:0007669"/>
    <property type="project" value="InterPro"/>
</dbReference>
<dbReference type="GO" id="GO:0005829">
    <property type="term" value="C:cytosol"/>
    <property type="evidence" value="ECO:0007669"/>
    <property type="project" value="TreeGrafter"/>
</dbReference>
<evidence type="ECO:0000256" key="5">
    <source>
        <dbReference type="ARBA" id="ARBA00021779"/>
    </source>
</evidence>
<name>A0A0R2HUM5_CARDV</name>
<dbReference type="InterPro" id="IPR043131">
    <property type="entry name" value="BCAT-like_N"/>
</dbReference>
<evidence type="ECO:0000256" key="6">
    <source>
        <dbReference type="ARBA" id="ARBA00022576"/>
    </source>
</evidence>
<comment type="similarity">
    <text evidence="2">Belongs to the class-IV pyridoxal-phosphate-dependent aminotransferase family.</text>
</comment>
<dbReference type="InterPro" id="IPR036038">
    <property type="entry name" value="Aminotransferase-like"/>
</dbReference>
<proteinExistence type="inferred from homology"/>
<dbReference type="SUPFAM" id="SSF56752">
    <property type="entry name" value="D-aminoacid aminotransferase-like PLP-dependent enzymes"/>
    <property type="match status" value="1"/>
</dbReference>
<evidence type="ECO:0000256" key="8">
    <source>
        <dbReference type="ARBA" id="ARBA00022898"/>
    </source>
</evidence>
<dbReference type="GO" id="GO:0046394">
    <property type="term" value="P:carboxylic acid biosynthetic process"/>
    <property type="evidence" value="ECO:0007669"/>
    <property type="project" value="UniProtKB-ARBA"/>
</dbReference>
<dbReference type="NCBIfam" id="TIGR01121">
    <property type="entry name" value="D_amino_aminoT"/>
    <property type="match status" value="1"/>
</dbReference>
<dbReference type="AlphaFoldDB" id="A0A0R2HUM5"/>
<evidence type="ECO:0000313" key="13">
    <source>
        <dbReference type="EMBL" id="KRN56409.1"/>
    </source>
</evidence>
<sequence>MKVLLDDKIVERNEVKIDMEDRGYQFGDGLYEVIRAYNGTFFTADEHIDRLFTGAKKIDLVLPFTKNELKERLYKLMKENEIETGNIYFQVTRGIAIPRDHSYPDPIKVPAVFTASTTKVPRDQAKMDRGISVITLPDMRWLHCDIKSISLLGNVMAKHEAHKVGAEEAIQHRDGIVTEGASTNMWMVKDGVIYTHPDGNLVLPGITKIVLLDVARKAGIPVKEEAFTLEQLKNADEVFSSSTTIEAMPIVEIDGVKVNDGKRGPVVKQLQDLYVKAVEEVCGKVR</sequence>
<evidence type="ECO:0000256" key="12">
    <source>
        <dbReference type="ARBA" id="ARBA00047911"/>
    </source>
</evidence>
<evidence type="ECO:0000313" key="14">
    <source>
        <dbReference type="Proteomes" id="UP000051658"/>
    </source>
</evidence>
<evidence type="ECO:0000256" key="4">
    <source>
        <dbReference type="ARBA" id="ARBA00012874"/>
    </source>
</evidence>
<evidence type="ECO:0000256" key="10">
    <source>
        <dbReference type="ARBA" id="ARBA00033316"/>
    </source>
</evidence>
<dbReference type="FunFam" id="3.30.470.10:FF:000009">
    <property type="entry name" value="D-alanine aminotransferase"/>
    <property type="match status" value="1"/>
</dbReference>
<dbReference type="PANTHER" id="PTHR42743:SF10">
    <property type="entry name" value="D-ALANINE AMINOTRANSFERASE"/>
    <property type="match status" value="1"/>
</dbReference>
<comment type="caution">
    <text evidence="13">The sequence shown here is derived from an EMBL/GenBank/DDBJ whole genome shotgun (WGS) entry which is preliminary data.</text>
</comment>
<dbReference type="InterPro" id="IPR050571">
    <property type="entry name" value="Class-IV_PLP-Dep_Aminotrnsfr"/>
</dbReference>
<protein>
    <recommendedName>
        <fullName evidence="5">D-alanine aminotransferase</fullName>
        <ecNumber evidence="4">2.6.1.21</ecNumber>
    </recommendedName>
    <alternativeName>
        <fullName evidence="11">D-amino acid aminotransferase</fullName>
    </alternativeName>
    <alternativeName>
        <fullName evidence="9">D-amino acid transaminase</fullName>
    </alternativeName>
    <alternativeName>
        <fullName evidence="10">D-aspartate aminotransferase</fullName>
    </alternativeName>
</protein>
<dbReference type="Proteomes" id="UP000051658">
    <property type="component" value="Unassembled WGS sequence"/>
</dbReference>
<comment type="subunit">
    <text evidence="3">Homodimer.</text>
</comment>
<dbReference type="EMBL" id="JQBS01000032">
    <property type="protein sequence ID" value="KRN56409.1"/>
    <property type="molecule type" value="Genomic_DNA"/>
</dbReference>
<organism evidence="13 14">
    <name type="scientific">Carnobacterium divergens DSM 20623</name>
    <dbReference type="NCBI Taxonomy" id="1449336"/>
    <lineage>
        <taxon>Bacteria</taxon>
        <taxon>Bacillati</taxon>
        <taxon>Bacillota</taxon>
        <taxon>Bacilli</taxon>
        <taxon>Lactobacillales</taxon>
        <taxon>Carnobacteriaceae</taxon>
        <taxon>Carnobacterium</taxon>
    </lineage>
</organism>
<dbReference type="PANTHER" id="PTHR42743">
    <property type="entry name" value="AMINO-ACID AMINOTRANSFERASE"/>
    <property type="match status" value="1"/>
</dbReference>
<evidence type="ECO:0000256" key="1">
    <source>
        <dbReference type="ARBA" id="ARBA00001933"/>
    </source>
</evidence>
<keyword evidence="7 13" id="KW-0808">Transferase</keyword>
<dbReference type="EC" id="2.6.1.21" evidence="4"/>
<comment type="catalytic activity">
    <reaction evidence="12">
        <text>D-alanine + 2-oxoglutarate = D-glutamate + pyruvate</text>
        <dbReference type="Rhea" id="RHEA:15869"/>
        <dbReference type="ChEBI" id="CHEBI:15361"/>
        <dbReference type="ChEBI" id="CHEBI:16810"/>
        <dbReference type="ChEBI" id="CHEBI:29986"/>
        <dbReference type="ChEBI" id="CHEBI:57416"/>
        <dbReference type="EC" id="2.6.1.21"/>
    </reaction>
</comment>
<dbReference type="InterPro" id="IPR001544">
    <property type="entry name" value="Aminotrans_IV"/>
</dbReference>
<dbReference type="Gene3D" id="3.30.470.10">
    <property type="match status" value="1"/>
</dbReference>
<dbReference type="InterPro" id="IPR043132">
    <property type="entry name" value="BCAT-like_C"/>
</dbReference>
<accession>A0A0R2HUM5</accession>
<dbReference type="GO" id="GO:0008652">
    <property type="term" value="P:amino acid biosynthetic process"/>
    <property type="evidence" value="ECO:0007669"/>
    <property type="project" value="UniProtKB-ARBA"/>
</dbReference>
<dbReference type="CDD" id="cd01558">
    <property type="entry name" value="D-AAT_like"/>
    <property type="match status" value="1"/>
</dbReference>
<dbReference type="InterPro" id="IPR005784">
    <property type="entry name" value="D_amino_transT"/>
</dbReference>
<dbReference type="Gene3D" id="3.20.10.10">
    <property type="entry name" value="D-amino Acid Aminotransferase, subunit A, domain 2"/>
    <property type="match status" value="1"/>
</dbReference>
<evidence type="ECO:0000256" key="9">
    <source>
        <dbReference type="ARBA" id="ARBA00030138"/>
    </source>
</evidence>
<dbReference type="GO" id="GO:0030170">
    <property type="term" value="F:pyridoxal phosphate binding"/>
    <property type="evidence" value="ECO:0007669"/>
    <property type="project" value="InterPro"/>
</dbReference>
<comment type="cofactor">
    <cofactor evidence="1">
        <name>pyridoxal 5'-phosphate</name>
        <dbReference type="ChEBI" id="CHEBI:597326"/>
    </cofactor>
</comment>
<dbReference type="PATRIC" id="fig|1449336.4.peg.1555"/>
<dbReference type="FunFam" id="3.20.10.10:FF:000002">
    <property type="entry name" value="D-alanine aminotransferase"/>
    <property type="match status" value="1"/>
</dbReference>
<dbReference type="eggNOG" id="COG0115">
    <property type="taxonomic scope" value="Bacteria"/>
</dbReference>
<dbReference type="Pfam" id="PF01063">
    <property type="entry name" value="Aminotran_4"/>
    <property type="match status" value="1"/>
</dbReference>
<dbReference type="GeneID" id="89588526"/>
<keyword evidence="6 13" id="KW-0032">Aminotransferase</keyword>
<evidence type="ECO:0000256" key="3">
    <source>
        <dbReference type="ARBA" id="ARBA00011738"/>
    </source>
</evidence>